<feature type="compositionally biased region" description="Low complexity" evidence="1">
    <location>
        <begin position="1"/>
        <end position="18"/>
    </location>
</feature>
<evidence type="ECO:0000313" key="3">
    <source>
        <dbReference type="EMBL" id="RAL20435.1"/>
    </source>
</evidence>
<dbReference type="PANTHER" id="PTHR43319">
    <property type="entry name" value="BETA-LACTAMASE-RELATED"/>
    <property type="match status" value="1"/>
</dbReference>
<dbReference type="RefSeq" id="WP_111731031.1">
    <property type="nucleotide sequence ID" value="NZ_QHKO01000010.1"/>
</dbReference>
<dbReference type="OrthoDB" id="5524666at2"/>
<sequence length="428" mass="47174">MTQSATKSTPSTTSPTMPNLAPYPARGSYADGFEPVARTFARQLERGEEIGAGFTVYRKGECVVDLWGGLADVETQRPWERDTRVVLFSVTKGFVAMALHLLVSRGQLKWDAPVESYWPGFGRDGKEGMTVATLLGHRGGLAGLDTALTMEDVTDPSRAEILLGALESQKPAWEVGKEQGYHAITFGMYARELFERICPGEDLGEFLRRELLEPLGSDVYLGTPEAFDDGIATLYPPAKPARVVKMLTNAITQRASTEARVLQQFIRPGSVMRRAFLNPQIPGDDVTVYNQVPARRAVLGWASATGSAHGVARAYLPFAQKGKFEDTRYLKAHTLRPAYRRLGWSENDLVLQKPIGWSHGFCKEERHLFSPNPESFGHPGMGGALGWADPVEELTIGYAMNLMDWRVRSPRALALCRALYDAPALVEG</sequence>
<evidence type="ECO:0000313" key="4">
    <source>
        <dbReference type="Proteomes" id="UP000249169"/>
    </source>
</evidence>
<organism evidence="3 4">
    <name type="scientific">Lujinxingia litoralis</name>
    <dbReference type="NCBI Taxonomy" id="2211119"/>
    <lineage>
        <taxon>Bacteria</taxon>
        <taxon>Deltaproteobacteria</taxon>
        <taxon>Bradymonadales</taxon>
        <taxon>Lujinxingiaceae</taxon>
        <taxon>Lujinxingia</taxon>
    </lineage>
</organism>
<dbReference type="Pfam" id="PF00144">
    <property type="entry name" value="Beta-lactamase"/>
    <property type="match status" value="1"/>
</dbReference>
<dbReference type="InterPro" id="IPR012338">
    <property type="entry name" value="Beta-lactam/transpept-like"/>
</dbReference>
<evidence type="ECO:0000259" key="2">
    <source>
        <dbReference type="Pfam" id="PF00144"/>
    </source>
</evidence>
<proteinExistence type="predicted"/>
<keyword evidence="4" id="KW-1185">Reference proteome</keyword>
<dbReference type="SUPFAM" id="SSF56601">
    <property type="entry name" value="beta-lactamase/transpeptidase-like"/>
    <property type="match status" value="1"/>
</dbReference>
<evidence type="ECO:0000256" key="1">
    <source>
        <dbReference type="SAM" id="MobiDB-lite"/>
    </source>
</evidence>
<dbReference type="Gene3D" id="3.40.710.10">
    <property type="entry name" value="DD-peptidase/beta-lactamase superfamily"/>
    <property type="match status" value="1"/>
</dbReference>
<gene>
    <name evidence="3" type="ORF">DL240_16655</name>
</gene>
<reference evidence="3 4" key="1">
    <citation type="submission" date="2018-05" db="EMBL/GenBank/DDBJ databases">
        <title>Lujinxingia marina gen. nov. sp. nov., a new facultative anaerobic member of the class Deltaproteobacteria, and proposal of Lujinxingaceae fam. nov.</title>
        <authorList>
            <person name="Li C.-M."/>
        </authorList>
    </citation>
    <scope>NUCLEOTIDE SEQUENCE [LARGE SCALE GENOMIC DNA]</scope>
    <source>
        <strain evidence="3 4">B210</strain>
    </source>
</reference>
<feature type="region of interest" description="Disordered" evidence="1">
    <location>
        <begin position="1"/>
        <end position="21"/>
    </location>
</feature>
<dbReference type="Proteomes" id="UP000249169">
    <property type="component" value="Unassembled WGS sequence"/>
</dbReference>
<dbReference type="PANTHER" id="PTHR43319:SF3">
    <property type="entry name" value="BETA-LACTAMASE-RELATED DOMAIN-CONTAINING PROTEIN"/>
    <property type="match status" value="1"/>
</dbReference>
<dbReference type="AlphaFoldDB" id="A0A328C3E0"/>
<name>A0A328C3E0_9DELT</name>
<dbReference type="InterPro" id="IPR001466">
    <property type="entry name" value="Beta-lactam-related"/>
</dbReference>
<protein>
    <recommendedName>
        <fullName evidence="2">Beta-lactamase-related domain-containing protein</fullName>
    </recommendedName>
</protein>
<feature type="domain" description="Beta-lactamase-related" evidence="2">
    <location>
        <begin position="36"/>
        <end position="405"/>
    </location>
</feature>
<comment type="caution">
    <text evidence="3">The sequence shown here is derived from an EMBL/GenBank/DDBJ whole genome shotgun (WGS) entry which is preliminary data.</text>
</comment>
<dbReference type="EMBL" id="QHKO01000010">
    <property type="protein sequence ID" value="RAL20435.1"/>
    <property type="molecule type" value="Genomic_DNA"/>
</dbReference>
<dbReference type="InterPro" id="IPR052907">
    <property type="entry name" value="Beta-lactamase/esterase"/>
</dbReference>
<accession>A0A328C3E0</accession>